<organism evidence="1">
    <name type="scientific">Arundo donax</name>
    <name type="common">Giant reed</name>
    <name type="synonym">Donax arundinaceus</name>
    <dbReference type="NCBI Taxonomy" id="35708"/>
    <lineage>
        <taxon>Eukaryota</taxon>
        <taxon>Viridiplantae</taxon>
        <taxon>Streptophyta</taxon>
        <taxon>Embryophyta</taxon>
        <taxon>Tracheophyta</taxon>
        <taxon>Spermatophyta</taxon>
        <taxon>Magnoliopsida</taxon>
        <taxon>Liliopsida</taxon>
        <taxon>Poales</taxon>
        <taxon>Poaceae</taxon>
        <taxon>PACMAD clade</taxon>
        <taxon>Arundinoideae</taxon>
        <taxon>Arundineae</taxon>
        <taxon>Arundo</taxon>
    </lineage>
</organism>
<evidence type="ECO:0000313" key="1">
    <source>
        <dbReference type="EMBL" id="JAD77037.1"/>
    </source>
</evidence>
<reference evidence="1" key="1">
    <citation type="submission" date="2014-09" db="EMBL/GenBank/DDBJ databases">
        <authorList>
            <person name="Magalhaes I.L.F."/>
            <person name="Oliveira U."/>
            <person name="Santos F.R."/>
            <person name="Vidigal T.H.D.A."/>
            <person name="Brescovit A.D."/>
            <person name="Santos A.J."/>
        </authorList>
    </citation>
    <scope>NUCLEOTIDE SEQUENCE</scope>
    <source>
        <tissue evidence="1">Shoot tissue taken approximately 20 cm above the soil surface</tissue>
    </source>
</reference>
<reference evidence="1" key="2">
    <citation type="journal article" date="2015" name="Data Brief">
        <title>Shoot transcriptome of the giant reed, Arundo donax.</title>
        <authorList>
            <person name="Barrero R.A."/>
            <person name="Guerrero F.D."/>
            <person name="Moolhuijzen P."/>
            <person name="Goolsby J.A."/>
            <person name="Tidwell J."/>
            <person name="Bellgard S.E."/>
            <person name="Bellgard M.I."/>
        </authorList>
    </citation>
    <scope>NUCLEOTIDE SEQUENCE</scope>
    <source>
        <tissue evidence="1">Shoot tissue taken approximately 20 cm above the soil surface</tissue>
    </source>
</reference>
<sequence length="36" mass="4240">MAISENSKNRLKQYLLQLKKRVISCLLNLCMIQMTN</sequence>
<accession>A0A0A9CZW7</accession>
<proteinExistence type="predicted"/>
<protein>
    <submittedName>
        <fullName evidence="1">Uncharacterized protein</fullName>
    </submittedName>
</protein>
<dbReference type="EMBL" id="GBRH01220858">
    <property type="protein sequence ID" value="JAD77037.1"/>
    <property type="molecule type" value="Transcribed_RNA"/>
</dbReference>
<name>A0A0A9CZW7_ARUDO</name>
<dbReference type="AlphaFoldDB" id="A0A0A9CZW7"/>